<proteinExistence type="predicted"/>
<dbReference type="EMBL" id="FQZG01000093">
    <property type="protein sequence ID" value="SHJ85250.1"/>
    <property type="molecule type" value="Genomic_DNA"/>
</dbReference>
<dbReference type="SUPFAM" id="SSF50249">
    <property type="entry name" value="Nucleic acid-binding proteins"/>
    <property type="match status" value="1"/>
</dbReference>
<reference evidence="2 3" key="1">
    <citation type="submission" date="2016-11" db="EMBL/GenBank/DDBJ databases">
        <authorList>
            <person name="Jaros S."/>
            <person name="Januszkiewicz K."/>
            <person name="Wedrychowicz H."/>
        </authorList>
    </citation>
    <scope>NUCLEOTIDE SEQUENCE [LARGE SCALE GENOMIC DNA]</scope>
    <source>
        <strain evidence="2 3">DSM 12906</strain>
    </source>
</reference>
<dbReference type="InterPro" id="IPR001900">
    <property type="entry name" value="RNase_II/R"/>
</dbReference>
<evidence type="ECO:0000259" key="1">
    <source>
        <dbReference type="SMART" id="SM00955"/>
    </source>
</evidence>
<dbReference type="GO" id="GO:0000932">
    <property type="term" value="C:P-body"/>
    <property type="evidence" value="ECO:0007669"/>
    <property type="project" value="TreeGrafter"/>
</dbReference>
<dbReference type="InterPro" id="IPR050180">
    <property type="entry name" value="RNR_Ribonuclease"/>
</dbReference>
<dbReference type="Pfam" id="PF18614">
    <property type="entry name" value="RNase_II_C_S1"/>
    <property type="match status" value="1"/>
</dbReference>
<dbReference type="AlphaFoldDB" id="A0A1M6MPF0"/>
<dbReference type="InterPro" id="IPR012340">
    <property type="entry name" value="NA-bd_OB-fold"/>
</dbReference>
<dbReference type="RefSeq" id="WP_073190759.1">
    <property type="nucleotide sequence ID" value="NZ_FQZG01000093.1"/>
</dbReference>
<dbReference type="OrthoDB" id="5800376at2"/>
<dbReference type="Proteomes" id="UP000184512">
    <property type="component" value="Unassembled WGS sequence"/>
</dbReference>
<sequence>MPAAHIAAAEVPAALRDGLGRLQARLGLPTSFPPGVLAEAEAVARLPLDGHVDRTDVEFVTIDPANSTDLDQALQLERDDDGFLVRYAIADVGHFVLPNTALEAETHRRGQTKYAPGARIPLHPESLSEHTASLLADGVPRPAMLWELQLDADGELRDVALTRALVRSRAKLSYDGVWADMVAGTPHPSIELLPTVGRLRQQREIDRGGVSLNLPEQEIVQRNGTWALEFRTMAPVENWNAQISLLTGFAAARTMLDAKVGILRTLPAAQQWTLEKLRRTARTLGVVWREGVSYPDFVRALSPEVPAQLAVLTKCTTVFRGAGYVAFNGELPIGNFQHAALAAPYAHTTAPLRRLVDRYVLEVCHSLFNGLPIPAWATDGLGVLPEEMAESGRSAKAYEAGVIDLTEALVLSSRVGEIFVGVVTDVNPKTGVGTVQIADPAVELKVAAKAKEIGSEVRVRIDRVDLRDGRVTATRPN</sequence>
<organism evidence="2 3">
    <name type="scientific">Tessaracoccus bendigoensis DSM 12906</name>
    <dbReference type="NCBI Taxonomy" id="1123357"/>
    <lineage>
        <taxon>Bacteria</taxon>
        <taxon>Bacillati</taxon>
        <taxon>Actinomycetota</taxon>
        <taxon>Actinomycetes</taxon>
        <taxon>Propionibacteriales</taxon>
        <taxon>Propionibacteriaceae</taxon>
        <taxon>Tessaracoccus</taxon>
    </lineage>
</organism>
<evidence type="ECO:0000313" key="3">
    <source>
        <dbReference type="Proteomes" id="UP000184512"/>
    </source>
</evidence>
<dbReference type="GO" id="GO:0000175">
    <property type="term" value="F:3'-5'-RNA exonuclease activity"/>
    <property type="evidence" value="ECO:0007669"/>
    <property type="project" value="TreeGrafter"/>
</dbReference>
<gene>
    <name evidence="2" type="ORF">SAMN02745244_03414</name>
</gene>
<dbReference type="SMART" id="SM00955">
    <property type="entry name" value="RNB"/>
    <property type="match status" value="1"/>
</dbReference>
<dbReference type="GO" id="GO:0003723">
    <property type="term" value="F:RNA binding"/>
    <property type="evidence" value="ECO:0007669"/>
    <property type="project" value="InterPro"/>
</dbReference>
<evidence type="ECO:0000313" key="2">
    <source>
        <dbReference type="EMBL" id="SHJ85250.1"/>
    </source>
</evidence>
<name>A0A1M6MPF0_9ACTN</name>
<keyword evidence="3" id="KW-1185">Reference proteome</keyword>
<accession>A0A1M6MPF0</accession>
<dbReference type="PANTHER" id="PTHR23355:SF42">
    <property type="entry name" value="RIBONUCLEASE II, CHLOROPLASTIC_MITOCHONDRIAL"/>
    <property type="match status" value="1"/>
</dbReference>
<dbReference type="PANTHER" id="PTHR23355">
    <property type="entry name" value="RIBONUCLEASE"/>
    <property type="match status" value="1"/>
</dbReference>
<dbReference type="InterPro" id="IPR040596">
    <property type="entry name" value="RNase_II_C_S1"/>
</dbReference>
<dbReference type="Pfam" id="PF00773">
    <property type="entry name" value="RNB"/>
    <property type="match status" value="1"/>
</dbReference>
<dbReference type="GO" id="GO:0006402">
    <property type="term" value="P:mRNA catabolic process"/>
    <property type="evidence" value="ECO:0007669"/>
    <property type="project" value="TreeGrafter"/>
</dbReference>
<dbReference type="STRING" id="1123357.SAMN02745244_03414"/>
<protein>
    <submittedName>
        <fullName evidence="2">RNB domain-containing protein</fullName>
    </submittedName>
</protein>
<feature type="domain" description="RNB" evidence="1">
    <location>
        <begin position="51"/>
        <end position="370"/>
    </location>
</feature>